<dbReference type="CDD" id="cd06121">
    <property type="entry name" value="cupin_YML079wp"/>
    <property type="match status" value="1"/>
</dbReference>
<dbReference type="InterPro" id="IPR014710">
    <property type="entry name" value="RmlC-like_jellyroll"/>
</dbReference>
<name>A0A319DJN9_9EURO</name>
<reference evidence="3 4" key="1">
    <citation type="submission" date="2018-02" db="EMBL/GenBank/DDBJ databases">
        <title>The genomes of Aspergillus section Nigri reveals drivers in fungal speciation.</title>
        <authorList>
            <consortium name="DOE Joint Genome Institute"/>
            <person name="Vesth T.C."/>
            <person name="Nybo J."/>
            <person name="Theobald S."/>
            <person name="Brandl J."/>
            <person name="Frisvad J.C."/>
            <person name="Nielsen K.F."/>
            <person name="Lyhne E.K."/>
            <person name="Kogle M.E."/>
            <person name="Kuo A."/>
            <person name="Riley R."/>
            <person name="Clum A."/>
            <person name="Nolan M."/>
            <person name="Lipzen A."/>
            <person name="Salamov A."/>
            <person name="Henrissat B."/>
            <person name="Wiebenga A."/>
            <person name="De vries R.P."/>
            <person name="Grigoriev I.V."/>
            <person name="Mortensen U.H."/>
            <person name="Andersen M.R."/>
            <person name="Baker S.E."/>
        </authorList>
    </citation>
    <scope>NUCLEOTIDE SEQUENCE [LARGE SCALE GENOMIC DNA]</scope>
    <source>
        <strain evidence="3 4">CBS 707.79</strain>
    </source>
</reference>
<dbReference type="EMBL" id="KZ825874">
    <property type="protein sequence ID" value="PYH94317.1"/>
    <property type="molecule type" value="Genomic_DNA"/>
</dbReference>
<evidence type="ECO:0000313" key="3">
    <source>
        <dbReference type="EMBL" id="PYH94317.1"/>
    </source>
</evidence>
<evidence type="ECO:0000259" key="2">
    <source>
        <dbReference type="Pfam" id="PF06172"/>
    </source>
</evidence>
<accession>A0A319DJN9</accession>
<dbReference type="OrthoDB" id="6614653at2759"/>
<dbReference type="Gene3D" id="2.60.120.10">
    <property type="entry name" value="Jelly Rolls"/>
    <property type="match status" value="1"/>
</dbReference>
<dbReference type="InterPro" id="IPR039935">
    <property type="entry name" value="YML079W-like"/>
</dbReference>
<keyword evidence="4" id="KW-1185">Reference proteome</keyword>
<dbReference type="PANTHER" id="PTHR33387">
    <property type="entry name" value="RMLC-LIKE JELLY ROLL FOLD PROTEIN"/>
    <property type="match status" value="1"/>
</dbReference>
<dbReference type="InterPro" id="IPR011051">
    <property type="entry name" value="RmlC_Cupin_sf"/>
</dbReference>
<dbReference type="InterPro" id="IPR009327">
    <property type="entry name" value="Cupin_DUF985"/>
</dbReference>
<gene>
    <name evidence="3" type="ORF">BO71DRAFT_483902</name>
</gene>
<protein>
    <recommendedName>
        <fullName evidence="2">DUF985 domain-containing protein</fullName>
    </recommendedName>
</protein>
<organism evidence="3 4">
    <name type="scientific">Aspergillus ellipticus CBS 707.79</name>
    <dbReference type="NCBI Taxonomy" id="1448320"/>
    <lineage>
        <taxon>Eukaryota</taxon>
        <taxon>Fungi</taxon>
        <taxon>Dikarya</taxon>
        <taxon>Ascomycota</taxon>
        <taxon>Pezizomycotina</taxon>
        <taxon>Eurotiomycetes</taxon>
        <taxon>Eurotiomycetidae</taxon>
        <taxon>Eurotiales</taxon>
        <taxon>Aspergillaceae</taxon>
        <taxon>Aspergillus</taxon>
        <taxon>Aspergillus subgen. Circumdati</taxon>
    </lineage>
</organism>
<dbReference type="SUPFAM" id="SSF51182">
    <property type="entry name" value="RmlC-like cupins"/>
    <property type="match status" value="1"/>
</dbReference>
<feature type="region of interest" description="Disordered" evidence="1">
    <location>
        <begin position="58"/>
        <end position="82"/>
    </location>
</feature>
<dbReference type="Proteomes" id="UP000247810">
    <property type="component" value="Unassembled WGS sequence"/>
</dbReference>
<sequence length="220" mass="24887">MTIIPLTPHYSKPTRALSDPLPESPAIQVIIQHLNLAPHIEGGYFSETDRDTRRIHQTTSGEYGHSPSTAPTTTKSKETPTHRSLSTNIFYLLTPLSPLGAFHRNKSRTIHTLHRGRGVYVVLMDRANGDGGVEIETFVVGQDVARGEKLQWIVEGGDYKATFLIPDRESMEGGTVIPGFEYDDHDFLKREALVRMVTEKEFLQLQWLLRENYMQENDSP</sequence>
<proteinExistence type="predicted"/>
<evidence type="ECO:0000256" key="1">
    <source>
        <dbReference type="SAM" id="MobiDB-lite"/>
    </source>
</evidence>
<dbReference type="Pfam" id="PF06172">
    <property type="entry name" value="Cupin_5"/>
    <property type="match status" value="1"/>
</dbReference>
<dbReference type="VEuPathDB" id="FungiDB:BO71DRAFT_483902"/>
<dbReference type="PANTHER" id="PTHR33387:SF3">
    <property type="entry name" value="DUF985 DOMAIN-CONTAINING PROTEIN"/>
    <property type="match status" value="1"/>
</dbReference>
<dbReference type="AlphaFoldDB" id="A0A319DJN9"/>
<feature type="domain" description="DUF985" evidence="2">
    <location>
        <begin position="29"/>
        <end position="187"/>
    </location>
</feature>
<evidence type="ECO:0000313" key="4">
    <source>
        <dbReference type="Proteomes" id="UP000247810"/>
    </source>
</evidence>